<feature type="non-terminal residue" evidence="1">
    <location>
        <position position="132"/>
    </location>
</feature>
<protein>
    <submittedName>
        <fullName evidence="1">Uncharacterized protein</fullName>
    </submittedName>
</protein>
<dbReference type="EMBL" id="GDHC01015783">
    <property type="protein sequence ID" value="JAQ02846.1"/>
    <property type="molecule type" value="Transcribed_RNA"/>
</dbReference>
<sequence length="132" mass="14477">MSSRTLLHHMVEIFISTPTGTALGICYPATTVEHLTAVGKDATLTAWKLRWSRAPMPPDAHSTHWHCRSSLPCTDSRGAAANSAGEVGFGAVGVDWTHNASWRNQDQQQHGDLQLDPQRARWPLGRRDGILA</sequence>
<name>A0A146L6J4_LYGHE</name>
<reference evidence="1" key="1">
    <citation type="journal article" date="2016" name="Gigascience">
        <title>De novo construction of an expanded transcriptome assembly for the western tarnished plant bug, Lygus hesperus.</title>
        <authorList>
            <person name="Tassone E.E."/>
            <person name="Geib S.M."/>
            <person name="Hall B."/>
            <person name="Fabrick J.A."/>
            <person name="Brent C.S."/>
            <person name="Hull J.J."/>
        </authorList>
    </citation>
    <scope>NUCLEOTIDE SEQUENCE</scope>
</reference>
<dbReference type="AlphaFoldDB" id="A0A146L6J4"/>
<gene>
    <name evidence="1" type="ORF">g.44707</name>
</gene>
<evidence type="ECO:0000313" key="1">
    <source>
        <dbReference type="EMBL" id="JAQ02846.1"/>
    </source>
</evidence>
<proteinExistence type="predicted"/>
<organism evidence="1">
    <name type="scientific">Lygus hesperus</name>
    <name type="common">Western plant bug</name>
    <dbReference type="NCBI Taxonomy" id="30085"/>
    <lineage>
        <taxon>Eukaryota</taxon>
        <taxon>Metazoa</taxon>
        <taxon>Ecdysozoa</taxon>
        <taxon>Arthropoda</taxon>
        <taxon>Hexapoda</taxon>
        <taxon>Insecta</taxon>
        <taxon>Pterygota</taxon>
        <taxon>Neoptera</taxon>
        <taxon>Paraneoptera</taxon>
        <taxon>Hemiptera</taxon>
        <taxon>Heteroptera</taxon>
        <taxon>Panheteroptera</taxon>
        <taxon>Cimicomorpha</taxon>
        <taxon>Miridae</taxon>
        <taxon>Mirini</taxon>
        <taxon>Lygus</taxon>
    </lineage>
</organism>
<accession>A0A146L6J4</accession>